<evidence type="ECO:0000259" key="1">
    <source>
        <dbReference type="Pfam" id="PF12766"/>
    </source>
</evidence>
<dbReference type="PANTHER" id="PTHR28243:SF1">
    <property type="entry name" value="PYRIDOXAMINE 5'-PHOSPHATE OXIDASE ALR4036 FAMILY FMN-BINDING DOMAIN-CONTAINING PROTEIN"/>
    <property type="match status" value="1"/>
</dbReference>
<dbReference type="RefSeq" id="WP_200233323.1">
    <property type="nucleotide sequence ID" value="NZ_NRRV01000002.1"/>
</dbReference>
<gene>
    <name evidence="2" type="ORF">CKO31_01365</name>
</gene>
<evidence type="ECO:0000313" key="2">
    <source>
        <dbReference type="EMBL" id="MBK1629404.1"/>
    </source>
</evidence>
<name>A0ABS1CBY5_9GAMM</name>
<feature type="domain" description="Pyridoxamine 5'-phosphate oxidase Alr4036 family FMN-binding" evidence="1">
    <location>
        <begin position="22"/>
        <end position="104"/>
    </location>
</feature>
<sequence length="196" mass="21476">MDEHFYNDLDATLEQVWQRLGRGVADRRSGMHTVQLASLGPDGTPRVRTVVLRGMDRGARLLRVHTDRRSAKFAQIAERPAVEICAYDPRAKIQIRARGLAEVVTADGAEPAWAATGSGSRVCYRAPAGPGTPLADPAAADPQPTAPAHADAGREHFSVVLTTVARFDWLYLAARGHRRACFEWREGGWQGTWLVP</sequence>
<organism evidence="2 3">
    <name type="scientific">Thiohalocapsa halophila</name>
    <dbReference type="NCBI Taxonomy" id="69359"/>
    <lineage>
        <taxon>Bacteria</taxon>
        <taxon>Pseudomonadati</taxon>
        <taxon>Pseudomonadota</taxon>
        <taxon>Gammaproteobacteria</taxon>
        <taxon>Chromatiales</taxon>
        <taxon>Chromatiaceae</taxon>
        <taxon>Thiohalocapsa</taxon>
    </lineage>
</organism>
<proteinExistence type="predicted"/>
<protein>
    <recommendedName>
        <fullName evidence="1">Pyridoxamine 5'-phosphate oxidase Alr4036 family FMN-binding domain-containing protein</fullName>
    </recommendedName>
</protein>
<dbReference type="SUPFAM" id="SSF50475">
    <property type="entry name" value="FMN-binding split barrel"/>
    <property type="match status" value="1"/>
</dbReference>
<evidence type="ECO:0000313" key="3">
    <source>
        <dbReference type="Proteomes" id="UP000748752"/>
    </source>
</evidence>
<dbReference type="PANTHER" id="PTHR28243">
    <property type="entry name" value="AGL049CP"/>
    <property type="match status" value="1"/>
</dbReference>
<dbReference type="EMBL" id="NRRV01000002">
    <property type="protein sequence ID" value="MBK1629404.1"/>
    <property type="molecule type" value="Genomic_DNA"/>
</dbReference>
<dbReference type="Pfam" id="PF12766">
    <property type="entry name" value="Pyridox_oxase_2"/>
    <property type="match status" value="1"/>
</dbReference>
<accession>A0ABS1CBY5</accession>
<dbReference type="Proteomes" id="UP000748752">
    <property type="component" value="Unassembled WGS sequence"/>
</dbReference>
<dbReference type="Gene3D" id="2.30.110.10">
    <property type="entry name" value="Electron Transport, Fmn-binding Protein, Chain A"/>
    <property type="match status" value="1"/>
</dbReference>
<dbReference type="InterPro" id="IPR012349">
    <property type="entry name" value="Split_barrel_FMN-bd"/>
</dbReference>
<reference evidence="2 3" key="1">
    <citation type="journal article" date="2020" name="Microorganisms">
        <title>Osmotic Adaptation and Compatible Solute Biosynthesis of Phototrophic Bacteria as Revealed from Genome Analyses.</title>
        <authorList>
            <person name="Imhoff J.F."/>
            <person name="Rahn T."/>
            <person name="Kunzel S."/>
            <person name="Keller A."/>
            <person name="Neulinger S.C."/>
        </authorList>
    </citation>
    <scope>NUCLEOTIDE SEQUENCE [LARGE SCALE GENOMIC DNA]</scope>
    <source>
        <strain evidence="2 3">DSM 6210</strain>
    </source>
</reference>
<keyword evidence="3" id="KW-1185">Reference proteome</keyword>
<comment type="caution">
    <text evidence="2">The sequence shown here is derived from an EMBL/GenBank/DDBJ whole genome shotgun (WGS) entry which is preliminary data.</text>
</comment>
<dbReference type="InterPro" id="IPR024624">
    <property type="entry name" value="Pyridox_Oxase_Alr4036_FMN-bd"/>
</dbReference>